<organism evidence="1 2">
    <name type="scientific">Chryseobacterium glaciei</name>
    <dbReference type="NCBI Taxonomy" id="1685010"/>
    <lineage>
        <taxon>Bacteria</taxon>
        <taxon>Pseudomonadati</taxon>
        <taxon>Bacteroidota</taxon>
        <taxon>Flavobacteriia</taxon>
        <taxon>Flavobacteriales</taxon>
        <taxon>Weeksellaceae</taxon>
        <taxon>Chryseobacterium group</taxon>
        <taxon>Chryseobacterium</taxon>
    </lineage>
</organism>
<gene>
    <name evidence="1" type="ORF">A0O34_04150</name>
</gene>
<sequence length="264" mass="31495">MIKKNTCKNLSTKKITRQVLSHYRYSFVISKYRVMEMPFYLSFNEFQNRYYDNLENWFEEYHNTSEIDYLKSLTELYSPYLYYNFASDRLQSDASIQIKDCFFPYYEKIGLSFCTSCENGKQIKNGMNHVFEWKTITMMEYAQYILDKINRYFSTNNISPKTENVLDYINDHEIVTSKDGAGYCVNYNQHQSTIPFLKAYLPCYGQTVNIAVYRDFMFSIVQIAEFIDQKLKSVQAFEHSIYSKARSEAKFRVQMSHQFLTICN</sequence>
<protein>
    <submittedName>
        <fullName evidence="1">Uncharacterized protein</fullName>
    </submittedName>
</protein>
<dbReference type="EMBL" id="CP015199">
    <property type="protein sequence ID" value="ANF49781.1"/>
    <property type="molecule type" value="Genomic_DNA"/>
</dbReference>
<accession>A0A172XS48</accession>
<keyword evidence="2" id="KW-1185">Reference proteome</keyword>
<dbReference type="KEGG" id="chh:A0O34_04150"/>
<proteinExistence type="predicted"/>
<dbReference type="Proteomes" id="UP000077824">
    <property type="component" value="Chromosome"/>
</dbReference>
<evidence type="ECO:0000313" key="1">
    <source>
        <dbReference type="EMBL" id="ANF49781.1"/>
    </source>
</evidence>
<name>A0A172XS48_9FLAO</name>
<dbReference type="AlphaFoldDB" id="A0A172XS48"/>
<evidence type="ECO:0000313" key="2">
    <source>
        <dbReference type="Proteomes" id="UP000077824"/>
    </source>
</evidence>
<reference evidence="1 2" key="1">
    <citation type="submission" date="2016-04" db="EMBL/GenBank/DDBJ databases">
        <title>Complete Genome Sequence of Chryseobacterium sp. IHBB 10212.</title>
        <authorList>
            <person name="Pal M."/>
            <person name="Swarnkar M.K."/>
            <person name="Kaushal K."/>
            <person name="Chhibber S."/>
            <person name="Singh A.K."/>
            <person name="Gulati A."/>
        </authorList>
    </citation>
    <scope>NUCLEOTIDE SEQUENCE [LARGE SCALE GENOMIC DNA]</scope>
    <source>
        <strain evidence="1 2">IHBB 10212</strain>
    </source>
</reference>